<evidence type="ECO:0000313" key="4">
    <source>
        <dbReference type="Proteomes" id="UP000596092"/>
    </source>
</evidence>
<feature type="transmembrane region" description="Helical" evidence="1">
    <location>
        <begin position="120"/>
        <end position="137"/>
    </location>
</feature>
<dbReference type="Gene3D" id="1.10.3210.10">
    <property type="entry name" value="Hypothetical protein af1432"/>
    <property type="match status" value="2"/>
</dbReference>
<evidence type="ECO:0000259" key="2">
    <source>
        <dbReference type="PROSITE" id="PS51832"/>
    </source>
</evidence>
<organism evidence="3 4">
    <name type="scientific">Desulfobulbus oligotrophicus</name>
    <dbReference type="NCBI Taxonomy" id="1909699"/>
    <lineage>
        <taxon>Bacteria</taxon>
        <taxon>Pseudomonadati</taxon>
        <taxon>Thermodesulfobacteriota</taxon>
        <taxon>Desulfobulbia</taxon>
        <taxon>Desulfobulbales</taxon>
        <taxon>Desulfobulbaceae</taxon>
        <taxon>Desulfobulbus</taxon>
    </lineage>
</organism>
<dbReference type="CDD" id="cd00077">
    <property type="entry name" value="HDc"/>
    <property type="match status" value="1"/>
</dbReference>
<keyword evidence="1" id="KW-1133">Transmembrane helix</keyword>
<sequence>MDTNKGCLILKALSPTADTTPLIAYLEKRAKSIPPETIPSLLQQLPIVLSRNVSAKTGRTVVQHLQNLGAEAFFIPAHNTIDTSPPSSQPEEAETTTNLLEIAQTGTEERSITHRPWKKIRREFWIIVSMLGIAWLLNTSIASQYLLLGLYTLPAVFSAYFFGRRQSVYTALASILLVILTCHFNPERFEQFNPTGLGGENPWYHVLSWGCALLAIAYTMGTLYERNKSKVRELRQFYQGLLLILRHFIVQDEERENHCFRVSIYATRIAAFMGLDKDDVEDIRLAALLHDLSQLRINHRVLHKAASLALKEPLTDEEADQHLHNGPLGRILPILLGNKDIENAAADEEPADIPLGARILAVADAYDTMTTAWSDSNALHPQAAKNNIIAGSGTTYDPEVVKAFAHLFNRFELELPSVL</sequence>
<dbReference type="KEGG" id="dog:HP555_04900"/>
<feature type="transmembrane region" description="Helical" evidence="1">
    <location>
        <begin position="206"/>
        <end position="224"/>
    </location>
</feature>
<protein>
    <submittedName>
        <fullName evidence="3">HD domain-containing protein</fullName>
    </submittedName>
</protein>
<gene>
    <name evidence="3" type="ORF">HP555_04900</name>
</gene>
<dbReference type="InterPro" id="IPR052020">
    <property type="entry name" value="Cyclic_di-GMP/3'3'-cGAMP_PDE"/>
</dbReference>
<dbReference type="PANTHER" id="PTHR45228">
    <property type="entry name" value="CYCLIC DI-GMP PHOSPHODIESTERASE TM_0186-RELATED"/>
    <property type="match status" value="1"/>
</dbReference>
<dbReference type="InterPro" id="IPR003607">
    <property type="entry name" value="HD/PDEase_dom"/>
</dbReference>
<feature type="transmembrane region" description="Helical" evidence="1">
    <location>
        <begin position="169"/>
        <end position="186"/>
    </location>
</feature>
<name>A0A7T5VC90_9BACT</name>
<accession>A0A7T5VC90</accession>
<dbReference type="InterPro" id="IPR037522">
    <property type="entry name" value="HD_GYP_dom"/>
</dbReference>
<dbReference type="SUPFAM" id="SSF109604">
    <property type="entry name" value="HD-domain/PDEase-like"/>
    <property type="match status" value="1"/>
</dbReference>
<keyword evidence="1" id="KW-0812">Transmembrane</keyword>
<keyword evidence="4" id="KW-1185">Reference proteome</keyword>
<dbReference type="SMART" id="SM00471">
    <property type="entry name" value="HDc"/>
    <property type="match status" value="1"/>
</dbReference>
<dbReference type="RefSeq" id="WP_199264069.1">
    <property type="nucleotide sequence ID" value="NZ_CP054140.1"/>
</dbReference>
<dbReference type="PROSITE" id="PS51832">
    <property type="entry name" value="HD_GYP"/>
    <property type="match status" value="1"/>
</dbReference>
<reference evidence="3 4" key="1">
    <citation type="submission" date="2020-05" db="EMBL/GenBank/DDBJ databases">
        <title>Complete genome of Desulfobulbus oligotrophicus.</title>
        <authorList>
            <person name="Podar M."/>
        </authorList>
    </citation>
    <scope>NUCLEOTIDE SEQUENCE [LARGE SCALE GENOMIC DNA]</scope>
    <source>
        <strain evidence="3 4">Prop6</strain>
    </source>
</reference>
<dbReference type="Pfam" id="PF01966">
    <property type="entry name" value="HD"/>
    <property type="match status" value="1"/>
</dbReference>
<evidence type="ECO:0000313" key="3">
    <source>
        <dbReference type="EMBL" id="QQG65247.1"/>
    </source>
</evidence>
<dbReference type="Proteomes" id="UP000596092">
    <property type="component" value="Chromosome"/>
</dbReference>
<dbReference type="EMBL" id="CP054140">
    <property type="protein sequence ID" value="QQG65247.1"/>
    <property type="molecule type" value="Genomic_DNA"/>
</dbReference>
<feature type="transmembrane region" description="Helical" evidence="1">
    <location>
        <begin position="143"/>
        <end position="162"/>
    </location>
</feature>
<evidence type="ECO:0000256" key="1">
    <source>
        <dbReference type="SAM" id="Phobius"/>
    </source>
</evidence>
<dbReference type="InterPro" id="IPR006674">
    <property type="entry name" value="HD_domain"/>
</dbReference>
<dbReference type="AlphaFoldDB" id="A0A7T5VC90"/>
<feature type="domain" description="HD-GYP" evidence="2">
    <location>
        <begin position="233"/>
        <end position="419"/>
    </location>
</feature>
<keyword evidence="1" id="KW-0472">Membrane</keyword>
<proteinExistence type="predicted"/>